<dbReference type="EMBL" id="WQLB01000007">
    <property type="protein sequence ID" value="MVN86582.1"/>
    <property type="molecule type" value="Genomic_DNA"/>
</dbReference>
<feature type="domain" description="Amine oxidase" evidence="1">
    <location>
        <begin position="107"/>
        <end position="333"/>
    </location>
</feature>
<dbReference type="Proteomes" id="UP000483286">
    <property type="component" value="Unassembled WGS sequence"/>
</dbReference>
<evidence type="ECO:0000313" key="2">
    <source>
        <dbReference type="EMBL" id="MVN86582.1"/>
    </source>
</evidence>
<comment type="caution">
    <text evidence="2">The sequence shown here is derived from an EMBL/GenBank/DDBJ whole genome shotgun (WGS) entry which is preliminary data.</text>
</comment>
<protein>
    <submittedName>
        <fullName evidence="2">NAD(P)-binding protein</fullName>
    </submittedName>
</protein>
<dbReference type="GO" id="GO:0016491">
    <property type="term" value="F:oxidoreductase activity"/>
    <property type="evidence" value="ECO:0007669"/>
    <property type="project" value="InterPro"/>
</dbReference>
<dbReference type="Gene3D" id="3.90.660.10">
    <property type="match status" value="1"/>
</dbReference>
<evidence type="ECO:0000313" key="3">
    <source>
        <dbReference type="Proteomes" id="UP000483286"/>
    </source>
</evidence>
<proteinExistence type="predicted"/>
<dbReference type="PANTHER" id="PTHR16128">
    <property type="entry name" value="FAD/NAD(P)-BINDING OXIDOREDUCTASE FAMILY PROTEIN"/>
    <property type="match status" value="1"/>
</dbReference>
<reference evidence="2 3" key="1">
    <citation type="submission" date="2019-12" db="EMBL/GenBank/DDBJ databases">
        <title>Deinococcus sp. HMF7620 Genome sequencing and assembly.</title>
        <authorList>
            <person name="Kang H."/>
            <person name="Kim H."/>
            <person name="Joh K."/>
        </authorList>
    </citation>
    <scope>NUCLEOTIDE SEQUENCE [LARGE SCALE GENOMIC DNA]</scope>
    <source>
        <strain evidence="2 3">HMF7620</strain>
    </source>
</reference>
<name>A0A7C9M1D7_9DEIO</name>
<keyword evidence="3" id="KW-1185">Reference proteome</keyword>
<gene>
    <name evidence="2" type="ORF">GO986_07365</name>
</gene>
<dbReference type="Pfam" id="PF13450">
    <property type="entry name" value="NAD_binding_8"/>
    <property type="match status" value="1"/>
</dbReference>
<accession>A0A7C9M1D7</accession>
<dbReference type="SUPFAM" id="SSF51905">
    <property type="entry name" value="FAD/NAD(P)-binding domain"/>
    <property type="match status" value="1"/>
</dbReference>
<dbReference type="Pfam" id="PF01593">
    <property type="entry name" value="Amino_oxidase"/>
    <property type="match status" value="1"/>
</dbReference>
<dbReference type="AlphaFoldDB" id="A0A7C9M1D7"/>
<evidence type="ECO:0000259" key="1">
    <source>
        <dbReference type="Pfam" id="PF01593"/>
    </source>
</evidence>
<dbReference type="PANTHER" id="PTHR16128:SF5">
    <property type="entry name" value="FAD_NAD(P)-BINDING OXIDOREDUCTASE FAMILY PROTEIN"/>
    <property type="match status" value="1"/>
</dbReference>
<organism evidence="2 3">
    <name type="scientific">Deinococcus arboris</name>
    <dbReference type="NCBI Taxonomy" id="2682977"/>
    <lineage>
        <taxon>Bacteria</taxon>
        <taxon>Thermotogati</taxon>
        <taxon>Deinococcota</taxon>
        <taxon>Deinococci</taxon>
        <taxon>Deinococcales</taxon>
        <taxon>Deinococcaceae</taxon>
        <taxon>Deinococcus</taxon>
    </lineage>
</organism>
<sequence length="343" mass="37032">MADLLVVGAGLAGLACARDAEAAGLHVRLLDKSRGVSGRAATRRVTLPGGEVARLDHGARFFTARHERTRTLAESGVQSGWNAVWTRRVAQWADGQLDPAEDGHPRYAPPAGLSTLGHTLARGLEVHSTAEITSLERRAGGWRVHARDGHSWEGARLVLNLPAPQLLALLNDVPLEGTASEGACRTAAQVRFAPCWAAGLVLTRAPAWPHRATQARHPTLDWVALEHTKRPSGHPPALLVQANADWSAAHLEATPEDVLPVLHAAATEIMGEDLEVQATFTHRWRYATPTRRAPGPCHWDAELALGWCGDWFTPDEHGPRVEAALLSGWALARWLQAPAGSSW</sequence>
<dbReference type="Gene3D" id="3.50.50.60">
    <property type="entry name" value="FAD/NAD(P)-binding domain"/>
    <property type="match status" value="1"/>
</dbReference>
<dbReference type="InterPro" id="IPR036188">
    <property type="entry name" value="FAD/NAD-bd_sf"/>
</dbReference>
<dbReference type="InterPro" id="IPR002937">
    <property type="entry name" value="Amino_oxidase"/>
</dbReference>
<dbReference type="RefSeq" id="WP_369409225.1">
    <property type="nucleotide sequence ID" value="NZ_WQLB01000007.1"/>
</dbReference>